<evidence type="ECO:0000313" key="1">
    <source>
        <dbReference type="EMBL" id="TLD01326.1"/>
    </source>
</evidence>
<organism evidence="1 2">
    <name type="scientific">Robinsoniella peoriensis</name>
    <dbReference type="NCBI Taxonomy" id="180332"/>
    <lineage>
        <taxon>Bacteria</taxon>
        <taxon>Bacillati</taxon>
        <taxon>Bacillota</taxon>
        <taxon>Clostridia</taxon>
        <taxon>Lachnospirales</taxon>
        <taxon>Lachnospiraceae</taxon>
        <taxon>Robinsoniella</taxon>
    </lineage>
</organism>
<proteinExistence type="predicted"/>
<dbReference type="AlphaFoldDB" id="A0A4U8QJ71"/>
<dbReference type="Proteomes" id="UP000306509">
    <property type="component" value="Unassembled WGS sequence"/>
</dbReference>
<comment type="caution">
    <text evidence="1">The sequence shown here is derived from an EMBL/GenBank/DDBJ whole genome shotgun (WGS) entry which is preliminary data.</text>
</comment>
<dbReference type="EMBL" id="QGQD01000040">
    <property type="protein sequence ID" value="TLD01326.1"/>
    <property type="molecule type" value="Genomic_DNA"/>
</dbReference>
<name>A0A4U8QJ71_9FIRM</name>
<protein>
    <submittedName>
        <fullName evidence="1">Uncharacterized protein</fullName>
    </submittedName>
</protein>
<dbReference type="STRING" id="180332.GCA_000797495_03624"/>
<sequence>MFPQGFARLARNHELIQINNMWYLLISDTIYCGYAYIKNSEENSSEFFVKKGNFIIDN</sequence>
<keyword evidence="2" id="KW-1185">Reference proteome</keyword>
<reference evidence="1 2" key="1">
    <citation type="journal article" date="2019" name="Anaerobe">
        <title>Detection of Robinsoniella peoriensis in multiple bone samples of a trauma patient.</title>
        <authorList>
            <person name="Schrottner P."/>
            <person name="Hartwich K."/>
            <person name="Bunk B."/>
            <person name="Schober I."/>
            <person name="Helbig S."/>
            <person name="Rudolph W.W."/>
            <person name="Gunzer F."/>
        </authorList>
    </citation>
    <scope>NUCLEOTIDE SEQUENCE [LARGE SCALE GENOMIC DNA]</scope>
    <source>
        <strain evidence="1 2">DSM 106044</strain>
    </source>
</reference>
<accession>A0A4U8QJ71</accession>
<evidence type="ECO:0000313" key="2">
    <source>
        <dbReference type="Proteomes" id="UP000306509"/>
    </source>
</evidence>
<gene>
    <name evidence="1" type="ORF">DSM106044_01708</name>
</gene>